<dbReference type="RefSeq" id="YP_004300681.1">
    <property type="nucleotide sequence ID" value="NC_015250.1"/>
</dbReference>
<gene>
    <name evidence="1" type="primary">nrdH</name>
    <name evidence="1" type="ORF">Acj133p100</name>
</gene>
<name>D9I634_9CAUD</name>
<keyword evidence="2" id="KW-1185">Reference proteome</keyword>
<evidence type="ECO:0000313" key="2">
    <source>
        <dbReference type="Proteomes" id="UP000000330"/>
    </source>
</evidence>
<dbReference type="Gene3D" id="3.40.30.10">
    <property type="entry name" value="Glutaredoxin"/>
    <property type="match status" value="1"/>
</dbReference>
<dbReference type="GeneID" id="10323087"/>
<dbReference type="SUPFAM" id="SSF52833">
    <property type="entry name" value="Thioredoxin-like"/>
    <property type="match status" value="1"/>
</dbReference>
<dbReference type="EMBL" id="HM114315">
    <property type="protein sequence ID" value="ADJ19415.1"/>
    <property type="molecule type" value="Genomic_DNA"/>
</dbReference>
<protein>
    <submittedName>
        <fullName evidence="1">NrdH glutaredoxin</fullName>
    </submittedName>
</protein>
<evidence type="ECO:0000313" key="1">
    <source>
        <dbReference type="EMBL" id="ADJ19415.1"/>
    </source>
</evidence>
<dbReference type="Proteomes" id="UP000000330">
    <property type="component" value="Segment"/>
</dbReference>
<reference evidence="1 2" key="1">
    <citation type="journal article" date="2010" name="Virol. J.">
        <title>Genomes of the T4-related bacteriophages as windows on microbial genome evolution.</title>
        <authorList>
            <person name="Petrov V.M."/>
            <person name="Ratnayaka S."/>
            <person name="Nolan J.M."/>
            <person name="Miller E.S."/>
            <person name="Karam J.D."/>
        </authorList>
    </citation>
    <scope>NUCLEOTIDE SEQUENCE [LARGE SCALE GENOMIC DNA]</scope>
    <source>
        <strain evidence="1">Acj133</strain>
    </source>
</reference>
<sequence>MPKIDIYGIHEDDFLCFSCKEAKRICAEAGLEYNFIRVLSKGPDGMPQYDLAVIDSLVARAKLPSRRIVYPVIFIDNHIARIHTLRETLVNLGHDAEL</sequence>
<dbReference type="KEGG" id="vg:10323087"/>
<accession>D9I634</accession>
<proteinExistence type="predicted"/>
<organism evidence="1 2">
    <name type="scientific">Acinetobacter phage 133</name>
    <dbReference type="NCBI Taxonomy" id="2919552"/>
    <lineage>
        <taxon>Viruses</taxon>
        <taxon>Duplodnaviria</taxon>
        <taxon>Heunggongvirae</taxon>
        <taxon>Uroviricota</taxon>
        <taxon>Caudoviricetes</taxon>
        <taxon>Pantevenvirales</taxon>
        <taxon>Straboviridae</taxon>
        <taxon>Tevenvirinae</taxon>
        <taxon>Centumtrigintavirus</taxon>
        <taxon>Centumtrigintavirus cv133</taxon>
        <taxon>Acinetobacter virus 133</taxon>
    </lineage>
</organism>
<dbReference type="InterPro" id="IPR036249">
    <property type="entry name" value="Thioredoxin-like_sf"/>
</dbReference>